<keyword evidence="4" id="KW-0469">Meiosis</keyword>
<comment type="similarity">
    <text evidence="1">Belongs to the AAA ATPase family. PCH2 subfamily.</text>
</comment>
<evidence type="ECO:0000256" key="2">
    <source>
        <dbReference type="ARBA" id="ARBA00022741"/>
    </source>
</evidence>
<name>B0DK37_LACBS</name>
<dbReference type="Pfam" id="PF00004">
    <property type="entry name" value="AAA"/>
    <property type="match status" value="1"/>
</dbReference>
<gene>
    <name evidence="8" type="ORF">LACBIDRAFT_303701</name>
</gene>
<evidence type="ECO:0000256" key="6">
    <source>
        <dbReference type="SAM" id="MobiDB-lite"/>
    </source>
</evidence>
<feature type="region of interest" description="Disordered" evidence="6">
    <location>
        <begin position="93"/>
        <end position="113"/>
    </location>
</feature>
<dbReference type="InterPro" id="IPR044539">
    <property type="entry name" value="Pch2-like"/>
</dbReference>
<dbReference type="Gene3D" id="3.40.50.300">
    <property type="entry name" value="P-loop containing nucleotide triphosphate hydrolases"/>
    <property type="match status" value="1"/>
</dbReference>
<dbReference type="RefSeq" id="XP_001884391.1">
    <property type="nucleotide sequence ID" value="XM_001884356.1"/>
</dbReference>
<dbReference type="SMART" id="SM00382">
    <property type="entry name" value="AAA"/>
    <property type="match status" value="1"/>
</dbReference>
<feature type="domain" description="AAA+ ATPase" evidence="7">
    <location>
        <begin position="167"/>
        <end position="319"/>
    </location>
</feature>
<dbReference type="GO" id="GO:0005634">
    <property type="term" value="C:nucleus"/>
    <property type="evidence" value="ECO:0007669"/>
    <property type="project" value="TreeGrafter"/>
</dbReference>
<keyword evidence="9" id="KW-1185">Reference proteome</keyword>
<dbReference type="InterPro" id="IPR003960">
    <property type="entry name" value="ATPase_AAA_CS"/>
</dbReference>
<organism evidence="9">
    <name type="scientific">Laccaria bicolor (strain S238N-H82 / ATCC MYA-4686)</name>
    <name type="common">Bicoloured deceiver</name>
    <name type="synonym">Laccaria laccata var. bicolor</name>
    <dbReference type="NCBI Taxonomy" id="486041"/>
    <lineage>
        <taxon>Eukaryota</taxon>
        <taxon>Fungi</taxon>
        <taxon>Dikarya</taxon>
        <taxon>Basidiomycota</taxon>
        <taxon>Agaricomycotina</taxon>
        <taxon>Agaricomycetes</taxon>
        <taxon>Agaricomycetidae</taxon>
        <taxon>Agaricales</taxon>
        <taxon>Agaricineae</taxon>
        <taxon>Hydnangiaceae</taxon>
        <taxon>Laccaria</taxon>
    </lineage>
</organism>
<dbReference type="PANTHER" id="PTHR45991:SF1">
    <property type="entry name" value="PACHYTENE CHECKPOINT PROTEIN 2 HOMOLOG"/>
    <property type="match status" value="1"/>
</dbReference>
<dbReference type="GO" id="GO:0005694">
    <property type="term" value="C:chromosome"/>
    <property type="evidence" value="ECO:0007669"/>
    <property type="project" value="TreeGrafter"/>
</dbReference>
<dbReference type="KEGG" id="lbc:LACBIDRAFT_303701"/>
<dbReference type="InterPro" id="IPR003593">
    <property type="entry name" value="AAA+_ATPase"/>
</dbReference>
<evidence type="ECO:0000313" key="9">
    <source>
        <dbReference type="Proteomes" id="UP000001194"/>
    </source>
</evidence>
<dbReference type="PROSITE" id="PS00674">
    <property type="entry name" value="AAA"/>
    <property type="match status" value="1"/>
</dbReference>
<dbReference type="GO" id="GO:0007131">
    <property type="term" value="P:reciprocal meiotic recombination"/>
    <property type="evidence" value="ECO:0007669"/>
    <property type="project" value="TreeGrafter"/>
</dbReference>
<dbReference type="OrthoDB" id="10042665at2759"/>
<dbReference type="Pfam" id="PF23563">
    <property type="entry name" value="TRIP13_N"/>
    <property type="match status" value="1"/>
</dbReference>
<dbReference type="STRING" id="486041.B0DK37"/>
<protein>
    <submittedName>
        <fullName evidence="8">Predicted protein</fullName>
    </submittedName>
</protein>
<dbReference type="GO" id="GO:0051598">
    <property type="term" value="P:meiotic recombination checkpoint signaling"/>
    <property type="evidence" value="ECO:0007669"/>
    <property type="project" value="TreeGrafter"/>
</dbReference>
<reference evidence="8 9" key="1">
    <citation type="journal article" date="2008" name="Nature">
        <title>The genome of Laccaria bicolor provides insights into mycorrhizal symbiosis.</title>
        <authorList>
            <person name="Martin F."/>
            <person name="Aerts A."/>
            <person name="Ahren D."/>
            <person name="Brun A."/>
            <person name="Danchin E.G.J."/>
            <person name="Duchaussoy F."/>
            <person name="Gibon J."/>
            <person name="Kohler A."/>
            <person name="Lindquist E."/>
            <person name="Pereda V."/>
            <person name="Salamov A."/>
            <person name="Shapiro H.J."/>
            <person name="Wuyts J."/>
            <person name="Blaudez D."/>
            <person name="Buee M."/>
            <person name="Brokstein P."/>
            <person name="Canbaeck B."/>
            <person name="Cohen D."/>
            <person name="Courty P.E."/>
            <person name="Coutinho P.M."/>
            <person name="Delaruelle C."/>
            <person name="Detter J.C."/>
            <person name="Deveau A."/>
            <person name="DiFazio S."/>
            <person name="Duplessis S."/>
            <person name="Fraissinet-Tachet L."/>
            <person name="Lucic E."/>
            <person name="Frey-Klett P."/>
            <person name="Fourrey C."/>
            <person name="Feussner I."/>
            <person name="Gay G."/>
            <person name="Grimwood J."/>
            <person name="Hoegger P.J."/>
            <person name="Jain P."/>
            <person name="Kilaru S."/>
            <person name="Labbe J."/>
            <person name="Lin Y.C."/>
            <person name="Legue V."/>
            <person name="Le Tacon F."/>
            <person name="Marmeisse R."/>
            <person name="Melayah D."/>
            <person name="Montanini B."/>
            <person name="Muratet M."/>
            <person name="Nehls U."/>
            <person name="Niculita-Hirzel H."/>
            <person name="Oudot-Le Secq M.P."/>
            <person name="Peter M."/>
            <person name="Quesneville H."/>
            <person name="Rajashekar B."/>
            <person name="Reich M."/>
            <person name="Rouhier N."/>
            <person name="Schmutz J."/>
            <person name="Yin T."/>
            <person name="Chalot M."/>
            <person name="Henrissat B."/>
            <person name="Kuees U."/>
            <person name="Lucas S."/>
            <person name="Van de Peer Y."/>
            <person name="Podila G.K."/>
            <person name="Polle A."/>
            <person name="Pukkila P.J."/>
            <person name="Richardson P.M."/>
            <person name="Rouze P."/>
            <person name="Sanders I.R."/>
            <person name="Stajich J.E."/>
            <person name="Tunlid A."/>
            <person name="Tuskan G."/>
            <person name="Grigoriev I.V."/>
        </authorList>
    </citation>
    <scope>NUCLEOTIDE SEQUENCE [LARGE SCALE GENOMIC DNA]</scope>
    <source>
        <strain evidence="9">S238N-H82 / ATCC MYA-4686</strain>
    </source>
</reference>
<evidence type="ECO:0000256" key="4">
    <source>
        <dbReference type="ARBA" id="ARBA00023254"/>
    </source>
</evidence>
<evidence type="ECO:0000256" key="3">
    <source>
        <dbReference type="ARBA" id="ARBA00022840"/>
    </source>
</evidence>
<evidence type="ECO:0000256" key="1">
    <source>
        <dbReference type="ARBA" id="ARBA00007271"/>
    </source>
</evidence>
<evidence type="ECO:0000313" key="8">
    <source>
        <dbReference type="EMBL" id="EDR05001.1"/>
    </source>
</evidence>
<dbReference type="PANTHER" id="PTHR45991">
    <property type="entry name" value="PACHYTENE CHECKPOINT PROTEIN 2"/>
    <property type="match status" value="1"/>
</dbReference>
<dbReference type="InterPro" id="IPR027417">
    <property type="entry name" value="P-loop_NTPase"/>
</dbReference>
<dbReference type="GO" id="GO:0005524">
    <property type="term" value="F:ATP binding"/>
    <property type="evidence" value="ECO:0007669"/>
    <property type="project" value="UniProtKB-KW"/>
</dbReference>
<dbReference type="SUPFAM" id="SSF52540">
    <property type="entry name" value="P-loop containing nucleoside triphosphate hydrolases"/>
    <property type="match status" value="1"/>
</dbReference>
<dbReference type="GeneID" id="6080063"/>
<dbReference type="InterPro" id="IPR003959">
    <property type="entry name" value="ATPase_AAA_core"/>
</dbReference>
<dbReference type="AlphaFoldDB" id="B0DK37"/>
<dbReference type="FunFam" id="3.40.50.300:FF:001494">
    <property type="entry name" value="Pachytene checkpoint component Pch2"/>
    <property type="match status" value="1"/>
</dbReference>
<evidence type="ECO:0000256" key="5">
    <source>
        <dbReference type="RuleBase" id="RU003651"/>
    </source>
</evidence>
<evidence type="ECO:0000259" key="7">
    <source>
        <dbReference type="SMART" id="SM00382"/>
    </source>
</evidence>
<dbReference type="EMBL" id="DS547115">
    <property type="protein sequence ID" value="EDR05001.1"/>
    <property type="molecule type" value="Genomic_DNA"/>
</dbReference>
<feature type="compositionally biased region" description="Polar residues" evidence="6">
    <location>
        <begin position="93"/>
        <end position="107"/>
    </location>
</feature>
<dbReference type="InterPro" id="IPR058249">
    <property type="entry name" value="Pch2_C"/>
</dbReference>
<accession>B0DK37</accession>
<sequence>MNDVSMDRTKWTVHVEVRLKPRAAARFETIRSLVSSYIASFERIAIPSTLQGWNDIPELSSSVERIVACESPCPSPSLTLDQMSLQIHVYQPSQSDSFEEFSNSTPDSGGDDGDTMAASVCELPNIGWEGLWDSLIYADDIKLKLLDYIHATLVFSDANVDFNLICWNRVVLLHGPPGTGKTSLCRALAQKLSIRLSHRYSHARLLEINSHSLFSRWFSESGKLVQRLFNSITELVDDEDGFVVVLIDEVESLTAARAGAMAGTEPSDGLRVVNALLTQLDKLKHRKNVLIMSTSNLVKAIDCAFVDRADIVQYVDLPSREAIYEILRTCVCEIMQKGIISVTGVPTLKQVQMYELSSKTDQTSKSSVDAHQRSKNVGLRLLALAAQCRAQGMSGRALRRLPVIAMARFIGVGNVTFSSSTTKGPNTEPSASLQTGAVQVEQWLDGMEAIVKDKAKELDRLA</sequence>
<dbReference type="InParanoid" id="B0DK37"/>
<dbReference type="Proteomes" id="UP000001194">
    <property type="component" value="Unassembled WGS sequence"/>
</dbReference>
<keyword evidence="2 5" id="KW-0547">Nucleotide-binding</keyword>
<keyword evidence="3 5" id="KW-0067">ATP-binding</keyword>
<dbReference type="GO" id="GO:0016887">
    <property type="term" value="F:ATP hydrolysis activity"/>
    <property type="evidence" value="ECO:0007669"/>
    <property type="project" value="InterPro"/>
</dbReference>
<dbReference type="Pfam" id="PF23242">
    <property type="entry name" value="AAA_lid_TRIP13_C"/>
    <property type="match status" value="1"/>
</dbReference>
<proteinExistence type="inferred from homology"/>
<dbReference type="HOGENOM" id="CLU_028208_1_1_1"/>